<dbReference type="InterPro" id="IPR027267">
    <property type="entry name" value="AH/BAR_dom_sf"/>
</dbReference>
<dbReference type="Gene3D" id="1.20.1270.60">
    <property type="entry name" value="Arfaptin homology (AH) domain/BAR domain"/>
    <property type="match status" value="1"/>
</dbReference>
<dbReference type="EMBL" id="MPUH01000031">
    <property type="protein sequence ID" value="OMJ94109.1"/>
    <property type="molecule type" value="Genomic_DNA"/>
</dbReference>
<evidence type="ECO:0000259" key="3">
    <source>
        <dbReference type="PROSITE" id="PS50195"/>
    </source>
</evidence>
<sequence length="725" mass="84259">METPIDSLNFTEREKKYYTIEFDQITSEQKRPLIERELSGQSAAQFLRQLKIKENDLSTIWNLVSEHKSYLKLANFMAAMRLCSALKQGKPLTSLNYLTEQNVLARRSRNVPNRNSLPNEDERKPVEDKKIIENQGIPVIEKEKVKEDEKIEEKKYLNNEISIMQKDIMPIPLQVSQEVNFSKLGKFEDVDIENDQIIKNKKNIEQIIEKPKDPEKFLEANIEIPIITPQEKLKNFPIVDLQEKPIENIKLEHKDNYEKPIFPVPIISKKDMLNDIPSFTENPDSSSPKPEIKEPLDQKPIRKLIQEDLSSESFKFPESSNLSPSSLESKPSVEEIKVQPKLFPRVPSLPKIYKSLLDKIPEEITPPKSSSSRDSQITVENPVLITSGWLGSSSYYIYTIVTRISGKIFTVKRRFSDLDWMHYQLSSKYKGFIIPSRPDKKLIKNTDEKFIEERRLQMEKYLNIIAKHPILGLSIAFKIFTQTANEKFDKEKTKAEAVEEYQEYRSLEDAVDKVFALVQNKFQIIFSQKIVPFSKEMSEIEEKLIRLEAPIQTFSGSFSHWSQISIESNKIVSSMKISNEFSNFLNDFKTLTRNNSQDLTRLSLEVKEEQLRLEGLKEALNTYKITVEECCKLQTLITRKLGKHKSSSDEDTAARYLSEIQSTQDTIDKYNKTLTEIEENVIKENLTFDSAKSEHLDLTIKDLVYSQKNYYAKEAEFWKTCLNLQ</sequence>
<comment type="caution">
    <text evidence="4">The sequence shown here is derived from an EMBL/GenBank/DDBJ whole genome shotgun (WGS) entry which is preliminary data.</text>
</comment>
<dbReference type="Pfam" id="PF00787">
    <property type="entry name" value="PX"/>
    <property type="match status" value="1"/>
</dbReference>
<feature type="compositionally biased region" description="Polar residues" evidence="2">
    <location>
        <begin position="277"/>
        <end position="288"/>
    </location>
</feature>
<accession>A0A1R2CYM7</accession>
<dbReference type="Gene3D" id="1.10.238.10">
    <property type="entry name" value="EF-hand"/>
    <property type="match status" value="1"/>
</dbReference>
<protein>
    <recommendedName>
        <fullName evidence="3">PX domain-containing protein</fullName>
    </recommendedName>
</protein>
<organism evidence="4 5">
    <name type="scientific">Stentor coeruleus</name>
    <dbReference type="NCBI Taxonomy" id="5963"/>
    <lineage>
        <taxon>Eukaryota</taxon>
        <taxon>Sar</taxon>
        <taxon>Alveolata</taxon>
        <taxon>Ciliophora</taxon>
        <taxon>Postciliodesmatophora</taxon>
        <taxon>Heterotrichea</taxon>
        <taxon>Heterotrichida</taxon>
        <taxon>Stentoridae</taxon>
        <taxon>Stentor</taxon>
    </lineage>
</organism>
<feature type="domain" description="PX" evidence="3">
    <location>
        <begin position="376"/>
        <end position="487"/>
    </location>
</feature>
<dbReference type="InterPro" id="IPR000261">
    <property type="entry name" value="EH_dom"/>
</dbReference>
<dbReference type="Gene3D" id="3.30.1520.10">
    <property type="entry name" value="Phox-like domain"/>
    <property type="match status" value="1"/>
</dbReference>
<evidence type="ECO:0000313" key="4">
    <source>
        <dbReference type="EMBL" id="OMJ94109.1"/>
    </source>
</evidence>
<dbReference type="GO" id="GO:0005768">
    <property type="term" value="C:endosome"/>
    <property type="evidence" value="ECO:0007669"/>
    <property type="project" value="TreeGrafter"/>
</dbReference>
<feature type="region of interest" description="Disordered" evidence="2">
    <location>
        <begin position="274"/>
        <end position="300"/>
    </location>
</feature>
<evidence type="ECO:0000256" key="1">
    <source>
        <dbReference type="SAM" id="Coils"/>
    </source>
</evidence>
<dbReference type="Proteomes" id="UP000187209">
    <property type="component" value="Unassembled WGS sequence"/>
</dbReference>
<dbReference type="InterPro" id="IPR036871">
    <property type="entry name" value="PX_dom_sf"/>
</dbReference>
<gene>
    <name evidence="4" type="ORF">SteCoe_2739</name>
</gene>
<evidence type="ECO:0000256" key="2">
    <source>
        <dbReference type="SAM" id="MobiDB-lite"/>
    </source>
</evidence>
<dbReference type="Pfam" id="PF12763">
    <property type="entry name" value="EH"/>
    <property type="match status" value="1"/>
</dbReference>
<dbReference type="GO" id="GO:0035091">
    <property type="term" value="F:phosphatidylinositol binding"/>
    <property type="evidence" value="ECO:0007669"/>
    <property type="project" value="InterPro"/>
</dbReference>
<feature type="compositionally biased region" description="Basic and acidic residues" evidence="2">
    <location>
        <begin position="290"/>
        <end position="300"/>
    </location>
</feature>
<dbReference type="SMART" id="SM00312">
    <property type="entry name" value="PX"/>
    <property type="match status" value="1"/>
</dbReference>
<dbReference type="OrthoDB" id="5227681at2759"/>
<dbReference type="PROSITE" id="PS50195">
    <property type="entry name" value="PX"/>
    <property type="match status" value="1"/>
</dbReference>
<keyword evidence="1" id="KW-0175">Coiled coil</keyword>
<dbReference type="PANTHER" id="PTHR10555">
    <property type="entry name" value="SORTING NEXIN"/>
    <property type="match status" value="1"/>
</dbReference>
<dbReference type="AlphaFoldDB" id="A0A1R2CYM7"/>
<dbReference type="PANTHER" id="PTHR10555:SF170">
    <property type="entry name" value="FI18122P1"/>
    <property type="match status" value="1"/>
</dbReference>
<name>A0A1R2CYM7_9CILI</name>
<keyword evidence="5" id="KW-1185">Reference proteome</keyword>
<dbReference type="InterPro" id="IPR001683">
    <property type="entry name" value="PX_dom"/>
</dbReference>
<reference evidence="4 5" key="1">
    <citation type="submission" date="2016-11" db="EMBL/GenBank/DDBJ databases">
        <title>The macronuclear genome of Stentor coeruleus: a giant cell with tiny introns.</title>
        <authorList>
            <person name="Slabodnick M."/>
            <person name="Ruby J.G."/>
            <person name="Reiff S.B."/>
            <person name="Swart E.C."/>
            <person name="Gosai S."/>
            <person name="Prabakaran S."/>
            <person name="Witkowska E."/>
            <person name="Larue G.E."/>
            <person name="Fisher S."/>
            <person name="Freeman R.M."/>
            <person name="Gunawardena J."/>
            <person name="Chu W."/>
            <person name="Stover N.A."/>
            <person name="Gregory B.D."/>
            <person name="Nowacki M."/>
            <person name="Derisi J."/>
            <person name="Roy S.W."/>
            <person name="Marshall W.F."/>
            <person name="Sood P."/>
        </authorList>
    </citation>
    <scope>NUCLEOTIDE SEQUENCE [LARGE SCALE GENOMIC DNA]</scope>
    <source>
        <strain evidence="4">WM001</strain>
    </source>
</reference>
<dbReference type="SUPFAM" id="SSF64268">
    <property type="entry name" value="PX domain"/>
    <property type="match status" value="1"/>
</dbReference>
<proteinExistence type="predicted"/>
<feature type="coiled-coil region" evidence="1">
    <location>
        <begin position="599"/>
        <end position="626"/>
    </location>
</feature>
<evidence type="ECO:0000313" key="5">
    <source>
        <dbReference type="Proteomes" id="UP000187209"/>
    </source>
</evidence>